<evidence type="ECO:0000256" key="11">
    <source>
        <dbReference type="PIRSR" id="PIRSR611150-2"/>
    </source>
</evidence>
<dbReference type="InterPro" id="IPR029058">
    <property type="entry name" value="AB_hydrolase_fold"/>
</dbReference>
<evidence type="ECO:0000256" key="2">
    <source>
        <dbReference type="ARBA" id="ARBA00007534"/>
    </source>
</evidence>
<dbReference type="InterPro" id="IPR011150">
    <property type="entry name" value="Cutinase_monf"/>
</dbReference>
<evidence type="ECO:0000313" key="13">
    <source>
        <dbReference type="EMBL" id="KAH7130966.1"/>
    </source>
</evidence>
<keyword evidence="4 12" id="KW-0719">Serine esterase</keyword>
<evidence type="ECO:0000256" key="3">
    <source>
        <dbReference type="ARBA" id="ARBA00013095"/>
    </source>
</evidence>
<dbReference type="InterPro" id="IPR000675">
    <property type="entry name" value="Cutinase/axe"/>
</dbReference>
<dbReference type="EMBL" id="JAGMUV010000017">
    <property type="protein sequence ID" value="KAH7130966.1"/>
    <property type="molecule type" value="Genomic_DNA"/>
</dbReference>
<evidence type="ECO:0000256" key="10">
    <source>
        <dbReference type="PIRSR" id="PIRSR611150-1"/>
    </source>
</evidence>
<evidence type="ECO:0000256" key="9">
    <source>
        <dbReference type="ARBA" id="ARBA00034045"/>
    </source>
</evidence>
<comment type="function">
    <text evidence="12">Catalyzes the hydrolysis of complex carboxylic polyesters found in the cell wall of plants. Degrades cutin, a macromolecule that forms the structure of the plant cuticle.</text>
</comment>
<organism evidence="13 14">
    <name type="scientific">Dactylonectria macrodidyma</name>
    <dbReference type="NCBI Taxonomy" id="307937"/>
    <lineage>
        <taxon>Eukaryota</taxon>
        <taxon>Fungi</taxon>
        <taxon>Dikarya</taxon>
        <taxon>Ascomycota</taxon>
        <taxon>Pezizomycotina</taxon>
        <taxon>Sordariomycetes</taxon>
        <taxon>Hypocreomycetidae</taxon>
        <taxon>Hypocreales</taxon>
        <taxon>Nectriaceae</taxon>
        <taxon>Dactylonectria</taxon>
    </lineage>
</organism>
<evidence type="ECO:0000313" key="14">
    <source>
        <dbReference type="Proteomes" id="UP000738349"/>
    </source>
</evidence>
<comment type="caution">
    <text evidence="13">The sequence shown here is derived from an EMBL/GenBank/DDBJ whole genome shotgun (WGS) entry which is preliminary data.</text>
</comment>
<feature type="signal peptide" evidence="12">
    <location>
        <begin position="1"/>
        <end position="17"/>
    </location>
</feature>
<comment type="catalytic activity">
    <reaction evidence="9 12">
        <text>cutin + H2O = cutin monomers.</text>
        <dbReference type="EC" id="3.1.1.74"/>
    </reaction>
</comment>
<evidence type="ECO:0000256" key="6">
    <source>
        <dbReference type="ARBA" id="ARBA00022729"/>
    </source>
</evidence>
<keyword evidence="6 12" id="KW-0732">Signal</keyword>
<name>A0A9P9ISN0_9HYPO</name>
<dbReference type="SMART" id="SM01110">
    <property type="entry name" value="Cutinase"/>
    <property type="match status" value="1"/>
</dbReference>
<evidence type="ECO:0000256" key="12">
    <source>
        <dbReference type="RuleBase" id="RU361263"/>
    </source>
</evidence>
<feature type="disulfide bond" evidence="11">
    <location>
        <begin position="77"/>
        <end position="152"/>
    </location>
</feature>
<feature type="active site" description="Nucleophile" evidence="10">
    <location>
        <position position="163"/>
    </location>
</feature>
<keyword evidence="5 12" id="KW-0964">Secreted</keyword>
<dbReference type="GO" id="GO:0016052">
    <property type="term" value="P:carbohydrate catabolic process"/>
    <property type="evidence" value="ECO:0007669"/>
    <property type="project" value="TreeGrafter"/>
</dbReference>
<feature type="active site" evidence="10">
    <location>
        <position position="214"/>
    </location>
</feature>
<dbReference type="PANTHER" id="PTHR48250:SF1">
    <property type="entry name" value="CUTINASE"/>
    <property type="match status" value="1"/>
</dbReference>
<feature type="chain" id="PRO_5040531344" description="Cutinase" evidence="12">
    <location>
        <begin position="18"/>
        <end position="248"/>
    </location>
</feature>
<dbReference type="InterPro" id="IPR043580">
    <property type="entry name" value="CUTINASE_1"/>
</dbReference>
<keyword evidence="8 11" id="KW-1015">Disulfide bond</keyword>
<evidence type="ECO:0000256" key="1">
    <source>
        <dbReference type="ARBA" id="ARBA00004613"/>
    </source>
</evidence>
<dbReference type="Pfam" id="PF01083">
    <property type="entry name" value="Cutinase"/>
    <property type="match status" value="1"/>
</dbReference>
<dbReference type="PANTHER" id="PTHR48250">
    <property type="entry name" value="CUTINASE 2-RELATED"/>
    <property type="match status" value="1"/>
</dbReference>
<reference evidence="13" key="1">
    <citation type="journal article" date="2021" name="Nat. Commun.">
        <title>Genetic determinants of endophytism in the Arabidopsis root mycobiome.</title>
        <authorList>
            <person name="Mesny F."/>
            <person name="Miyauchi S."/>
            <person name="Thiergart T."/>
            <person name="Pickel B."/>
            <person name="Atanasova L."/>
            <person name="Karlsson M."/>
            <person name="Huettel B."/>
            <person name="Barry K.W."/>
            <person name="Haridas S."/>
            <person name="Chen C."/>
            <person name="Bauer D."/>
            <person name="Andreopoulos W."/>
            <person name="Pangilinan J."/>
            <person name="LaButti K."/>
            <person name="Riley R."/>
            <person name="Lipzen A."/>
            <person name="Clum A."/>
            <person name="Drula E."/>
            <person name="Henrissat B."/>
            <person name="Kohler A."/>
            <person name="Grigoriev I.V."/>
            <person name="Martin F.M."/>
            <person name="Hacquard S."/>
        </authorList>
    </citation>
    <scope>NUCLEOTIDE SEQUENCE</scope>
    <source>
        <strain evidence="13">MPI-CAGE-AT-0147</strain>
    </source>
</reference>
<protein>
    <recommendedName>
        <fullName evidence="3 12">Cutinase</fullName>
        <ecNumber evidence="3 12">3.1.1.74</ecNumber>
    </recommendedName>
</protein>
<dbReference type="Gene3D" id="3.40.50.1820">
    <property type="entry name" value="alpha/beta hydrolase"/>
    <property type="match status" value="1"/>
</dbReference>
<dbReference type="SUPFAM" id="SSF53474">
    <property type="entry name" value="alpha/beta-Hydrolases"/>
    <property type="match status" value="1"/>
</dbReference>
<feature type="active site" description="Proton donor/acceptor" evidence="10">
    <location>
        <position position="227"/>
    </location>
</feature>
<dbReference type="Proteomes" id="UP000738349">
    <property type="component" value="Unassembled WGS sequence"/>
</dbReference>
<feature type="disulfide bond" evidence="11">
    <location>
        <begin position="210"/>
        <end position="217"/>
    </location>
</feature>
<gene>
    <name evidence="13" type="ORF">EDB81DRAFT_763630</name>
</gene>
<comment type="subcellular location">
    <subcellularLocation>
        <location evidence="1 12">Secreted</location>
    </subcellularLocation>
</comment>
<dbReference type="GO" id="GO:0005576">
    <property type="term" value="C:extracellular region"/>
    <property type="evidence" value="ECO:0007669"/>
    <property type="project" value="UniProtKB-SubCell"/>
</dbReference>
<evidence type="ECO:0000256" key="7">
    <source>
        <dbReference type="ARBA" id="ARBA00022801"/>
    </source>
</evidence>
<dbReference type="PRINTS" id="PR00129">
    <property type="entry name" value="CUTINASE"/>
</dbReference>
<comment type="similarity">
    <text evidence="2 12">Belongs to the cutinase family.</text>
</comment>
<dbReference type="EC" id="3.1.1.74" evidence="3 12"/>
<sequence length="248" mass="26625">MNLFTFLLPLLASTARAHPSSERQSFKTTQFISRLDELFPEDSTIYSNETALMETWVSLKEEFNINAQEDALSQRKCADITVVFAKGTTEIGNVGVLTGPAFLDALKTKAGRRTVAMQGVAYAANMTGYLLGGDPHGSLQMAFDIAASAVKCPKTKIVVSGYSQGAQLVHNAAKLLPPLILRKVSSAVTFDDPLNPAQVYGLKGKSLILCTDGDDVCFQGTGMTLAHLSYSTKADEAADFVLAKAKIH</sequence>
<dbReference type="GO" id="GO:0050525">
    <property type="term" value="F:cutinase activity"/>
    <property type="evidence" value="ECO:0007669"/>
    <property type="project" value="UniProtKB-UniRule"/>
</dbReference>
<dbReference type="PROSITE" id="PS00155">
    <property type="entry name" value="CUTINASE_1"/>
    <property type="match status" value="1"/>
</dbReference>
<dbReference type="OrthoDB" id="2975078at2759"/>
<keyword evidence="14" id="KW-1185">Reference proteome</keyword>
<accession>A0A9P9ISN0</accession>
<keyword evidence="7 12" id="KW-0378">Hydrolase</keyword>
<dbReference type="AlphaFoldDB" id="A0A9P9ISN0"/>
<evidence type="ECO:0000256" key="8">
    <source>
        <dbReference type="ARBA" id="ARBA00023157"/>
    </source>
</evidence>
<evidence type="ECO:0000256" key="4">
    <source>
        <dbReference type="ARBA" id="ARBA00022487"/>
    </source>
</evidence>
<proteinExistence type="inferred from homology"/>
<evidence type="ECO:0000256" key="5">
    <source>
        <dbReference type="ARBA" id="ARBA00022525"/>
    </source>
</evidence>